<evidence type="ECO:0000313" key="2">
    <source>
        <dbReference type="Proteomes" id="UP001600888"/>
    </source>
</evidence>
<proteinExistence type="predicted"/>
<sequence>MYFIIYLPKHTCFRTGIYQTSQTRKRGLGGSFRNLYLAALDLLQSSRELAPLLHDNDRTCVPQHLLHLGLLVVGVGSHVADDLDAGARAAEGARLGVLDGNRLLGGLAEGLEGMQTSLPKYLSWPTFSMEALTRRRAEDETTARWYLPDAASFSSSASTPAQGLRASLSLAMTTSSSFTTYFSRSSGPISKLFCFCRVVSMPRKFWPTNSVMRVSPVKGFSILTLRSLQIWLMRSAQPSKASSSERTRVLSQSNRMVVIFWPGILADVGAVVCRCFDVFERGGMDRRTGIAV</sequence>
<name>A0ABR4F2B7_9PEZI</name>
<organism evidence="1 2">
    <name type="scientific">Diaporthe vaccinii</name>
    <dbReference type="NCBI Taxonomy" id="105482"/>
    <lineage>
        <taxon>Eukaryota</taxon>
        <taxon>Fungi</taxon>
        <taxon>Dikarya</taxon>
        <taxon>Ascomycota</taxon>
        <taxon>Pezizomycotina</taxon>
        <taxon>Sordariomycetes</taxon>
        <taxon>Sordariomycetidae</taxon>
        <taxon>Diaporthales</taxon>
        <taxon>Diaporthaceae</taxon>
        <taxon>Diaporthe</taxon>
        <taxon>Diaporthe eres species complex</taxon>
    </lineage>
</organism>
<evidence type="ECO:0000313" key="1">
    <source>
        <dbReference type="EMBL" id="KAL2288700.1"/>
    </source>
</evidence>
<accession>A0ABR4F2B7</accession>
<keyword evidence="2" id="KW-1185">Reference proteome</keyword>
<protein>
    <submittedName>
        <fullName evidence="1">Uncharacterized protein</fullName>
    </submittedName>
</protein>
<comment type="caution">
    <text evidence="1">The sequence shown here is derived from an EMBL/GenBank/DDBJ whole genome shotgun (WGS) entry which is preliminary data.</text>
</comment>
<dbReference type="EMBL" id="JBAWTH010000015">
    <property type="protein sequence ID" value="KAL2288700.1"/>
    <property type="molecule type" value="Genomic_DNA"/>
</dbReference>
<reference evidence="1 2" key="1">
    <citation type="submission" date="2024-03" db="EMBL/GenBank/DDBJ databases">
        <title>A high-quality draft genome sequence of Diaporthe vaccinii, a causative agent of upright dieback and viscid rot disease in cranberry plants.</title>
        <authorList>
            <person name="Sarrasin M."/>
            <person name="Lang B.F."/>
            <person name="Burger G."/>
        </authorList>
    </citation>
    <scope>NUCLEOTIDE SEQUENCE [LARGE SCALE GENOMIC DNA]</scope>
    <source>
        <strain evidence="1 2">IS7</strain>
    </source>
</reference>
<gene>
    <name evidence="1" type="ORF">FJTKL_03388</name>
</gene>
<dbReference type="Proteomes" id="UP001600888">
    <property type="component" value="Unassembled WGS sequence"/>
</dbReference>